<dbReference type="Pfam" id="PF12675">
    <property type="entry name" value="DUF3795"/>
    <property type="match status" value="1"/>
</dbReference>
<name>A0A926IAT5_9FIRM</name>
<accession>A0A926IAT5</accession>
<proteinExistence type="predicted"/>
<sequence>MKHTGYCGLDCTACPLFIAKQTGDVALMERTAREYSTEACTFSAGDMICGGCRSDEVSEKMCQGCGMRSCAREKNADSCAACPQYPCAVTDQYMAQAESC</sequence>
<gene>
    <name evidence="1" type="ORF">H8709_01200</name>
</gene>
<dbReference type="AlphaFoldDB" id="A0A926IAT5"/>
<evidence type="ECO:0000313" key="2">
    <source>
        <dbReference type="Proteomes" id="UP000660861"/>
    </source>
</evidence>
<dbReference type="InterPro" id="IPR024227">
    <property type="entry name" value="DUF3795"/>
</dbReference>
<comment type="caution">
    <text evidence="1">The sequence shown here is derived from an EMBL/GenBank/DDBJ whole genome shotgun (WGS) entry which is preliminary data.</text>
</comment>
<protein>
    <submittedName>
        <fullName evidence="1">DUF3795 domain-containing protein</fullName>
    </submittedName>
</protein>
<keyword evidence="2" id="KW-1185">Reference proteome</keyword>
<evidence type="ECO:0000313" key="1">
    <source>
        <dbReference type="EMBL" id="MBC8569447.1"/>
    </source>
</evidence>
<reference evidence="1" key="1">
    <citation type="submission" date="2020-08" db="EMBL/GenBank/DDBJ databases">
        <title>Genome public.</title>
        <authorList>
            <person name="Liu C."/>
            <person name="Sun Q."/>
        </authorList>
    </citation>
    <scope>NUCLEOTIDE SEQUENCE</scope>
    <source>
        <strain evidence="1">NSJ-54</strain>
    </source>
</reference>
<dbReference type="RefSeq" id="WP_262396545.1">
    <property type="nucleotide sequence ID" value="NZ_JACRTC010000001.1"/>
</dbReference>
<dbReference type="EMBL" id="JACRTC010000001">
    <property type="protein sequence ID" value="MBC8569447.1"/>
    <property type="molecule type" value="Genomic_DNA"/>
</dbReference>
<dbReference type="Proteomes" id="UP000660861">
    <property type="component" value="Unassembled WGS sequence"/>
</dbReference>
<organism evidence="1 2">
    <name type="scientific">Zongyangia hominis</name>
    <dbReference type="NCBI Taxonomy" id="2763677"/>
    <lineage>
        <taxon>Bacteria</taxon>
        <taxon>Bacillati</taxon>
        <taxon>Bacillota</taxon>
        <taxon>Clostridia</taxon>
        <taxon>Eubacteriales</taxon>
        <taxon>Oscillospiraceae</taxon>
        <taxon>Zongyangia</taxon>
    </lineage>
</organism>